<dbReference type="Proteomes" id="UP001147700">
    <property type="component" value="Unassembled WGS sequence"/>
</dbReference>
<keyword evidence="3 6" id="KW-0812">Transmembrane</keyword>
<feature type="domain" description="EamA" evidence="7">
    <location>
        <begin position="5"/>
        <end position="138"/>
    </location>
</feature>
<feature type="transmembrane region" description="Helical" evidence="6">
    <location>
        <begin position="242"/>
        <end position="260"/>
    </location>
</feature>
<feature type="transmembrane region" description="Helical" evidence="6">
    <location>
        <begin position="179"/>
        <end position="199"/>
    </location>
</feature>
<evidence type="ECO:0000256" key="6">
    <source>
        <dbReference type="SAM" id="Phobius"/>
    </source>
</evidence>
<feature type="transmembrane region" description="Helical" evidence="6">
    <location>
        <begin position="211"/>
        <end position="230"/>
    </location>
</feature>
<dbReference type="Gene3D" id="1.10.3730.20">
    <property type="match status" value="1"/>
</dbReference>
<proteinExistence type="inferred from homology"/>
<comment type="caution">
    <text evidence="8">The sequence shown here is derived from an EMBL/GenBank/DDBJ whole genome shotgun (WGS) entry which is preliminary data.</text>
</comment>
<comment type="similarity">
    <text evidence="2">Belongs to the EamA transporter family.</text>
</comment>
<feature type="transmembrane region" description="Helical" evidence="6">
    <location>
        <begin position="93"/>
        <end position="112"/>
    </location>
</feature>
<evidence type="ECO:0000313" key="9">
    <source>
        <dbReference type="Proteomes" id="UP001147700"/>
    </source>
</evidence>
<dbReference type="SUPFAM" id="SSF103481">
    <property type="entry name" value="Multidrug resistance efflux transporter EmrE"/>
    <property type="match status" value="2"/>
</dbReference>
<reference evidence="8" key="1">
    <citation type="submission" date="2022-10" db="EMBL/GenBank/DDBJ databases">
        <title>The WGS of Solirubrobacter sp. CPCC 204708.</title>
        <authorList>
            <person name="Jiang Z."/>
        </authorList>
    </citation>
    <scope>NUCLEOTIDE SEQUENCE</scope>
    <source>
        <strain evidence="8">CPCC 204708</strain>
    </source>
</reference>
<sequence length="291" mass="29436">MKQRTGALLVLASAVAFGVMPIFGKLSFEAGVGVATLLFVRFAIATPVLWAAVAVKRAVPRDRGPVLRALALGAVGYAMQAGLYFLALERMDASVLSLILYSYPALVTGAAIILRRESASRRRLVALVTASGGLVLVLAGAGVGSLDLAGCALGAGAALTYTTYILVSDGVTKALDPIPLAALVSTGALVTLGTVAASMGALDFGFDPVGWLWLGLAALVSTVAAVVLFFSGMSRVGPSTAAILSTLEPPVTVALVFVTFGEALGAVQLLGALAVIGAAIIVNLPSRVKTV</sequence>
<feature type="transmembrane region" description="Helical" evidence="6">
    <location>
        <begin position="67"/>
        <end position="87"/>
    </location>
</feature>
<organism evidence="8 9">
    <name type="scientific">Solirubrobacter deserti</name>
    <dbReference type="NCBI Taxonomy" id="2282478"/>
    <lineage>
        <taxon>Bacteria</taxon>
        <taxon>Bacillati</taxon>
        <taxon>Actinomycetota</taxon>
        <taxon>Thermoleophilia</taxon>
        <taxon>Solirubrobacterales</taxon>
        <taxon>Solirubrobacteraceae</taxon>
        <taxon>Solirubrobacter</taxon>
    </lineage>
</organism>
<dbReference type="InterPro" id="IPR000620">
    <property type="entry name" value="EamA_dom"/>
</dbReference>
<name>A0ABT4RH69_9ACTN</name>
<feature type="transmembrane region" description="Helical" evidence="6">
    <location>
        <begin position="148"/>
        <end position="167"/>
    </location>
</feature>
<dbReference type="Pfam" id="PF00892">
    <property type="entry name" value="EamA"/>
    <property type="match status" value="2"/>
</dbReference>
<dbReference type="EMBL" id="JAPCID010000012">
    <property type="protein sequence ID" value="MDA0137888.1"/>
    <property type="molecule type" value="Genomic_DNA"/>
</dbReference>
<feature type="transmembrane region" description="Helical" evidence="6">
    <location>
        <begin position="34"/>
        <end position="55"/>
    </location>
</feature>
<dbReference type="InterPro" id="IPR050638">
    <property type="entry name" value="AA-Vitamin_Transporters"/>
</dbReference>
<evidence type="ECO:0000256" key="5">
    <source>
        <dbReference type="ARBA" id="ARBA00023136"/>
    </source>
</evidence>
<dbReference type="InterPro" id="IPR037185">
    <property type="entry name" value="EmrE-like"/>
</dbReference>
<evidence type="ECO:0000256" key="1">
    <source>
        <dbReference type="ARBA" id="ARBA00004141"/>
    </source>
</evidence>
<dbReference type="PANTHER" id="PTHR32322">
    <property type="entry name" value="INNER MEMBRANE TRANSPORTER"/>
    <property type="match status" value="1"/>
</dbReference>
<evidence type="ECO:0000256" key="3">
    <source>
        <dbReference type="ARBA" id="ARBA00022692"/>
    </source>
</evidence>
<dbReference type="RefSeq" id="WP_202952788.1">
    <property type="nucleotide sequence ID" value="NZ_JAPCID010000012.1"/>
</dbReference>
<keyword evidence="4 6" id="KW-1133">Transmembrane helix</keyword>
<comment type="subcellular location">
    <subcellularLocation>
        <location evidence="1">Membrane</location>
        <topology evidence="1">Multi-pass membrane protein</topology>
    </subcellularLocation>
</comment>
<evidence type="ECO:0000313" key="8">
    <source>
        <dbReference type="EMBL" id="MDA0137888.1"/>
    </source>
</evidence>
<protein>
    <submittedName>
        <fullName evidence="8">DMT family transporter</fullName>
    </submittedName>
</protein>
<gene>
    <name evidence="8" type="ORF">OJ962_10285</name>
</gene>
<evidence type="ECO:0000256" key="2">
    <source>
        <dbReference type="ARBA" id="ARBA00007362"/>
    </source>
</evidence>
<keyword evidence="9" id="KW-1185">Reference proteome</keyword>
<evidence type="ECO:0000256" key="4">
    <source>
        <dbReference type="ARBA" id="ARBA00022989"/>
    </source>
</evidence>
<dbReference type="PANTHER" id="PTHR32322:SF2">
    <property type="entry name" value="EAMA DOMAIN-CONTAINING PROTEIN"/>
    <property type="match status" value="1"/>
</dbReference>
<accession>A0ABT4RH69</accession>
<feature type="domain" description="EamA" evidence="7">
    <location>
        <begin position="149"/>
        <end position="283"/>
    </location>
</feature>
<feature type="transmembrane region" description="Helical" evidence="6">
    <location>
        <begin position="124"/>
        <end position="142"/>
    </location>
</feature>
<keyword evidence="5 6" id="KW-0472">Membrane</keyword>
<evidence type="ECO:0000259" key="7">
    <source>
        <dbReference type="Pfam" id="PF00892"/>
    </source>
</evidence>
<feature type="transmembrane region" description="Helical" evidence="6">
    <location>
        <begin position="266"/>
        <end position="284"/>
    </location>
</feature>